<proteinExistence type="predicted"/>
<reference evidence="1" key="2">
    <citation type="submission" date="2015-03" db="EMBL/GenBank/DDBJ databases">
        <authorList>
            <person name="Chow C.-E.T."/>
            <person name="Winget D.M."/>
            <person name="White R.A.III."/>
            <person name="Hallam S.J."/>
            <person name="Suttle C.A."/>
        </authorList>
    </citation>
    <scope>NUCLEOTIDE SEQUENCE</scope>
    <source>
        <strain evidence="1">Anoxic2_5</strain>
    </source>
</reference>
<dbReference type="EMBL" id="KR029589">
    <property type="protein sequence ID" value="AKH47064.1"/>
    <property type="molecule type" value="Genomic_DNA"/>
</dbReference>
<name>A0A0F7L3B5_9VIRU</name>
<organism evidence="1">
    <name type="scientific">uncultured marine virus</name>
    <dbReference type="NCBI Taxonomy" id="186617"/>
    <lineage>
        <taxon>Viruses</taxon>
        <taxon>environmental samples</taxon>
    </lineage>
</organism>
<evidence type="ECO:0000313" key="1">
    <source>
        <dbReference type="EMBL" id="AKH47064.1"/>
    </source>
</evidence>
<accession>A0A0F7L3B5</accession>
<sequence length="59" mass="6429">MCFSMLRQRRPYLSSAIRSGFGSGGLPTTEKPRSTLRCSQPCGTSVLHFLMMSSSDAVT</sequence>
<reference evidence="1" key="1">
    <citation type="journal article" date="2015" name="Front. Microbiol.">
        <title>Combining genomic sequencing methods to explore viral diversity and reveal potential virus-host interactions.</title>
        <authorList>
            <person name="Chow C.E."/>
            <person name="Winget D.M."/>
            <person name="White R.A.III."/>
            <person name="Hallam S.J."/>
            <person name="Suttle C.A."/>
        </authorList>
    </citation>
    <scope>NUCLEOTIDE SEQUENCE</scope>
    <source>
        <strain evidence="1">Anoxic2_5</strain>
    </source>
</reference>
<protein>
    <submittedName>
        <fullName evidence="1">Uncharacterized protein</fullName>
    </submittedName>
</protein>